<dbReference type="GO" id="GO:0051539">
    <property type="term" value="F:4 iron, 4 sulfur cluster binding"/>
    <property type="evidence" value="ECO:0007669"/>
    <property type="project" value="UniProtKB-KW"/>
</dbReference>
<protein>
    <submittedName>
        <fullName evidence="10">Heterodisulfide reductase</fullName>
    </submittedName>
</protein>
<dbReference type="Gene3D" id="3.40.50.720">
    <property type="entry name" value="NAD(P)-binding Rossmann-like Domain"/>
    <property type="match status" value="1"/>
</dbReference>
<proteinExistence type="inferred from homology"/>
<dbReference type="GO" id="GO:0016491">
    <property type="term" value="F:oxidoreductase activity"/>
    <property type="evidence" value="ECO:0007669"/>
    <property type="project" value="UniProtKB-KW"/>
</dbReference>
<dbReference type="Gene3D" id="3.30.70.20">
    <property type="match status" value="2"/>
</dbReference>
<accession>A0A1B7LC84</accession>
<evidence type="ECO:0000256" key="5">
    <source>
        <dbReference type="ARBA" id="ARBA00022827"/>
    </source>
</evidence>
<organism evidence="10 11">
    <name type="scientific">Desulfotomaculum copahuensis</name>
    <dbReference type="NCBI Taxonomy" id="1838280"/>
    <lineage>
        <taxon>Bacteria</taxon>
        <taxon>Bacillati</taxon>
        <taxon>Bacillota</taxon>
        <taxon>Clostridia</taxon>
        <taxon>Eubacteriales</taxon>
        <taxon>Desulfotomaculaceae</taxon>
        <taxon>Desulfotomaculum</taxon>
    </lineage>
</organism>
<evidence type="ECO:0000256" key="8">
    <source>
        <dbReference type="ARBA" id="ARBA00023014"/>
    </source>
</evidence>
<dbReference type="Pfam" id="PF13450">
    <property type="entry name" value="NAD_binding_8"/>
    <property type="match status" value="1"/>
</dbReference>
<dbReference type="PANTHER" id="PTHR43498:SF1">
    <property type="entry name" value="COB--COM HETERODISULFIDE REDUCTASE IRON-SULFUR SUBUNIT A"/>
    <property type="match status" value="1"/>
</dbReference>
<evidence type="ECO:0000256" key="7">
    <source>
        <dbReference type="ARBA" id="ARBA00023004"/>
    </source>
</evidence>
<evidence type="ECO:0000256" key="2">
    <source>
        <dbReference type="ARBA" id="ARBA00006561"/>
    </source>
</evidence>
<dbReference type="PROSITE" id="PS51379">
    <property type="entry name" value="4FE4S_FER_2"/>
    <property type="match status" value="4"/>
</dbReference>
<evidence type="ECO:0000256" key="4">
    <source>
        <dbReference type="ARBA" id="ARBA00022723"/>
    </source>
</evidence>
<evidence type="ECO:0000259" key="9">
    <source>
        <dbReference type="PROSITE" id="PS51379"/>
    </source>
</evidence>
<evidence type="ECO:0000256" key="6">
    <source>
        <dbReference type="ARBA" id="ARBA00023002"/>
    </source>
</evidence>
<feature type="domain" description="4Fe-4S ferredoxin-type" evidence="9">
    <location>
        <begin position="156"/>
        <end position="185"/>
    </location>
</feature>
<gene>
    <name evidence="10" type="ORF">A6M21_14085</name>
</gene>
<keyword evidence="8" id="KW-0411">Iron-sulfur</keyword>
<comment type="caution">
    <text evidence="10">The sequence shown here is derived from an EMBL/GenBank/DDBJ whole genome shotgun (WGS) entry which is preliminary data.</text>
</comment>
<feature type="domain" description="4Fe-4S ferredoxin-type" evidence="9">
    <location>
        <begin position="965"/>
        <end position="994"/>
    </location>
</feature>
<dbReference type="Gene3D" id="3.50.50.60">
    <property type="entry name" value="FAD/NAD(P)-binding domain"/>
    <property type="match status" value="1"/>
</dbReference>
<keyword evidence="5" id="KW-0274">FAD</keyword>
<evidence type="ECO:0000256" key="3">
    <source>
        <dbReference type="ARBA" id="ARBA00022485"/>
    </source>
</evidence>
<evidence type="ECO:0000256" key="1">
    <source>
        <dbReference type="ARBA" id="ARBA00001974"/>
    </source>
</evidence>
<dbReference type="SUPFAM" id="SSF54862">
    <property type="entry name" value="4Fe-4S ferredoxins"/>
    <property type="match status" value="1"/>
</dbReference>
<dbReference type="InterPro" id="IPR017900">
    <property type="entry name" value="4Fe4S_Fe_S_CS"/>
</dbReference>
<dbReference type="InterPro" id="IPR039650">
    <property type="entry name" value="HdrA-like"/>
</dbReference>
<dbReference type="GO" id="GO:0046872">
    <property type="term" value="F:metal ion binding"/>
    <property type="evidence" value="ECO:0007669"/>
    <property type="project" value="UniProtKB-KW"/>
</dbReference>
<keyword evidence="7" id="KW-0408">Iron</keyword>
<keyword evidence="11" id="KW-1185">Reference proteome</keyword>
<keyword evidence="6" id="KW-0560">Oxidoreductase</keyword>
<dbReference type="Proteomes" id="UP000078532">
    <property type="component" value="Unassembled WGS sequence"/>
</dbReference>
<dbReference type="InterPro" id="IPR023753">
    <property type="entry name" value="FAD/NAD-binding_dom"/>
</dbReference>
<dbReference type="Pfam" id="PF12831">
    <property type="entry name" value="FAD_oxidored"/>
    <property type="match status" value="1"/>
</dbReference>
<feature type="domain" description="4Fe-4S ferredoxin-type" evidence="9">
    <location>
        <begin position="934"/>
        <end position="963"/>
    </location>
</feature>
<dbReference type="InterPro" id="IPR017896">
    <property type="entry name" value="4Fe4S_Fe-S-bd"/>
</dbReference>
<dbReference type="Pfam" id="PF13187">
    <property type="entry name" value="Fer4_9"/>
    <property type="match status" value="1"/>
</dbReference>
<comment type="cofactor">
    <cofactor evidence="1">
        <name>FAD</name>
        <dbReference type="ChEBI" id="CHEBI:57692"/>
    </cofactor>
</comment>
<evidence type="ECO:0000313" key="11">
    <source>
        <dbReference type="Proteomes" id="UP000078532"/>
    </source>
</evidence>
<keyword evidence="4" id="KW-0479">Metal-binding</keyword>
<sequence>MEVNRLMKEKKQSTTGAVMVVGGGISGMQASLDLAESGYRVYLIERSPAIGGTMPMLDKTFPTNDCAMCTLSPKLVECGRHRNIEVLTLSEVTGLSGEPGRFTVDVKKHPRYVDTTKCVGCGACAAECPEDIPDEFNQGLNPRKVIFKPYAQAYPNAYVVDKEHCLECMACVDACPSGAIDHDMEEEEVSIEVGAVILCPGFELFDAELRGEFGYGVYENVITSLQFERMLSASGPYGGHIKRPSDGAVPQRIAFIQCVGSRDIARGNGYCSGVCCMYATKEALIAKEHEPNLDVSIFYMDIRAYGKDFEKYYNRAKDNYGVKYIRSMISTVKELQQSKKLRLRYRAEDNGLLDEDFDLVVLSVGLKPKAEAVALAETLGVKLNQYNFCQPGALTGVITSRPGIYVAGAFCGPKDIPETVMQASAAAGDAAALLAPARNTLVAAREFPPERETGGEEPRIGVFVCHCGINIGSVVNVPAVVEDIKNAPYVVHAQENLYACSQDSQAAMREIIQEKNLNRVVVASCSPRTHRPLFQETLRDAGLNPHLFEMANIRDQCSWVHSHEPEKATAKSIDLTRAAVYKAALLKPIDAVSVGVVPTALVAGGGVAGLTAALSVAEQGYNVEIVEKTDQLGGIARRIPQGLNGEDITAFLNDLTARVGGHPRIKLHLNSEITEVSGYMGNFTSKLSNGEIVKHGATIIATGAEEHQPEEYLFGEDGRVLTQLQMDEKIAAGDAAVKNARNIVMIQCVGSREENRPYCSRICCSKSVQLALRLKEQNPAVNIYILYRDVRTYAFLEDLYRQAREQGVIFIRYEVEQKPVVTRQDDRLQVSLTDPILGQPVCIDADLLVLAPPVVPAPDNGKLSQLYKVPLNADGFFLEAHMKLRPVDFPAEGVYMCGLAHAPKNIEESINQAKAAAGRAGTILSRDRLESRGVRAHVDQEKCAACLTCVRLCPFNAPHINPETHRAEIEAVQCQGCGTCAGECPNKAIELMGYNDEQQMARVHGMFLREVG</sequence>
<comment type="similarity">
    <text evidence="2">Belongs to the HdrA family.</text>
</comment>
<reference evidence="10 11" key="1">
    <citation type="submission" date="2016-04" db="EMBL/GenBank/DDBJ databases">
        <authorList>
            <person name="Evans L.H."/>
            <person name="Alamgir A."/>
            <person name="Owens N."/>
            <person name="Weber N.D."/>
            <person name="Virtaneva K."/>
            <person name="Barbian K."/>
            <person name="Babar A."/>
            <person name="Rosenke K."/>
        </authorList>
    </citation>
    <scope>NUCLEOTIDE SEQUENCE [LARGE SCALE GENOMIC DNA]</scope>
    <source>
        <strain evidence="10 11">LMa1</strain>
    </source>
</reference>
<evidence type="ECO:0000313" key="10">
    <source>
        <dbReference type="EMBL" id="OAT80279.1"/>
    </source>
</evidence>
<keyword evidence="5" id="KW-0285">Flavoprotein</keyword>
<dbReference type="Pfam" id="PF07992">
    <property type="entry name" value="Pyr_redox_2"/>
    <property type="match status" value="1"/>
</dbReference>
<dbReference type="SUPFAM" id="SSF51905">
    <property type="entry name" value="FAD/NAD(P)-binding domain"/>
    <property type="match status" value="2"/>
</dbReference>
<keyword evidence="3" id="KW-0004">4Fe-4S</keyword>
<dbReference type="PROSITE" id="PS00198">
    <property type="entry name" value="4FE4S_FER_1"/>
    <property type="match status" value="3"/>
</dbReference>
<dbReference type="PANTHER" id="PTHR43498">
    <property type="entry name" value="FERREDOXIN:COB-COM HETERODISULFIDE REDUCTASE SUBUNIT A"/>
    <property type="match status" value="1"/>
</dbReference>
<dbReference type="STRING" id="1838280.A6M21_14085"/>
<name>A0A1B7LC84_9FIRM</name>
<dbReference type="AlphaFoldDB" id="A0A1B7LC84"/>
<dbReference type="InterPro" id="IPR036188">
    <property type="entry name" value="FAD/NAD-bd_sf"/>
</dbReference>
<dbReference type="Pfam" id="PF13237">
    <property type="entry name" value="Fer4_10"/>
    <property type="match status" value="1"/>
</dbReference>
<feature type="domain" description="4Fe-4S ferredoxin-type" evidence="9">
    <location>
        <begin position="108"/>
        <end position="139"/>
    </location>
</feature>
<dbReference type="EMBL" id="LYVF01000183">
    <property type="protein sequence ID" value="OAT80279.1"/>
    <property type="molecule type" value="Genomic_DNA"/>
</dbReference>